<dbReference type="EMBL" id="QFQS01000001">
    <property type="protein sequence ID" value="PZQ99136.1"/>
    <property type="molecule type" value="Genomic_DNA"/>
</dbReference>
<dbReference type="CDD" id="cd11615">
    <property type="entry name" value="SAF_NeuB_like"/>
    <property type="match status" value="1"/>
</dbReference>
<dbReference type="InterPro" id="IPR013974">
    <property type="entry name" value="SAF"/>
</dbReference>
<dbReference type="Gene3D" id="3.20.20.70">
    <property type="entry name" value="Aldolase class I"/>
    <property type="match status" value="1"/>
</dbReference>
<reference evidence="2 3" key="1">
    <citation type="submission" date="2017-08" db="EMBL/GenBank/DDBJ databases">
        <title>Infants hospitalized years apart are colonized by the same room-sourced microbial strains.</title>
        <authorList>
            <person name="Brooks B."/>
            <person name="Olm M.R."/>
            <person name="Firek B.A."/>
            <person name="Baker R."/>
            <person name="Thomas B.C."/>
            <person name="Morowitz M.J."/>
            <person name="Banfield J.F."/>
        </authorList>
    </citation>
    <scope>NUCLEOTIDE SEQUENCE [LARGE SCALE GENOMIC DNA]</scope>
    <source>
        <strain evidence="2">S2_003_000_R2_11</strain>
    </source>
</reference>
<dbReference type="SUPFAM" id="SSF51269">
    <property type="entry name" value="AFP III-like domain"/>
    <property type="match status" value="1"/>
</dbReference>
<dbReference type="AlphaFoldDB" id="A0A2W5SBA6"/>
<feature type="domain" description="AFP-like" evidence="1">
    <location>
        <begin position="285"/>
        <end position="344"/>
    </location>
</feature>
<dbReference type="InterPro" id="IPR036732">
    <property type="entry name" value="AFP_Neu5c_C_sf"/>
</dbReference>
<sequence>MKIAHREIGPTHPPLVIAEIGINHGGSLDVAKQMVRLAHLAGCECIKHQTHFLDDEMTDEAKSIFPPNADVSIWHVMERCALSANDEVALKDYTESLGMIYISTPFSRKASDFLAEIGVPAFKIGSGEADNLPLIRHIARFGKPVILSTGMQTIATIRESVGILDASGVDYALLECTNLYPSPPEIVSLQGVTNLKVAFPRAVVGFSDHSIGPEMALASVALGACILERHYTDTRYRVGPDIINSMDPAELRFLIDRSREIHTALMNPKKRTEAEEPVYRFARASVVADRDLPQGHVITEADIWARRPGSGQIAGYDFDLVVGQRLTRAVTRNTQLTWADLGLTGRPATASKRD</sequence>
<dbReference type="InterPro" id="IPR057736">
    <property type="entry name" value="SAF_PseI/NeuA/NeuB"/>
</dbReference>
<dbReference type="PROSITE" id="PS50844">
    <property type="entry name" value="AFP_LIKE"/>
    <property type="match status" value="1"/>
</dbReference>
<evidence type="ECO:0000313" key="2">
    <source>
        <dbReference type="EMBL" id="PZQ99136.1"/>
    </source>
</evidence>
<accession>A0A2W5SBA6</accession>
<dbReference type="Pfam" id="PF08666">
    <property type="entry name" value="SAF"/>
    <property type="match status" value="1"/>
</dbReference>
<dbReference type="InterPro" id="IPR013785">
    <property type="entry name" value="Aldolase_TIM"/>
</dbReference>
<dbReference type="InterPro" id="IPR006190">
    <property type="entry name" value="SAF_AFP_Neu5Ac"/>
</dbReference>
<dbReference type="SMART" id="SM00858">
    <property type="entry name" value="SAF"/>
    <property type="match status" value="1"/>
</dbReference>
<dbReference type="Pfam" id="PF03102">
    <property type="entry name" value="NeuB"/>
    <property type="match status" value="1"/>
</dbReference>
<dbReference type="InterPro" id="IPR013132">
    <property type="entry name" value="PseI/NeuA/B-like_N"/>
</dbReference>
<comment type="caution">
    <text evidence="2">The sequence shown here is derived from an EMBL/GenBank/DDBJ whole genome shotgun (WGS) entry which is preliminary data.</text>
</comment>
<dbReference type="GO" id="GO:0047444">
    <property type="term" value="F:N-acylneuraminate-9-phosphate synthase activity"/>
    <property type="evidence" value="ECO:0007669"/>
    <property type="project" value="TreeGrafter"/>
</dbReference>
<dbReference type="PANTHER" id="PTHR42966">
    <property type="entry name" value="N-ACETYLNEURAMINATE SYNTHASE"/>
    <property type="match status" value="1"/>
</dbReference>
<organism evidence="2 3">
    <name type="scientific">Cereibacter sphaeroides</name>
    <name type="common">Rhodobacter sphaeroides</name>
    <dbReference type="NCBI Taxonomy" id="1063"/>
    <lineage>
        <taxon>Bacteria</taxon>
        <taxon>Pseudomonadati</taxon>
        <taxon>Pseudomonadota</taxon>
        <taxon>Alphaproteobacteria</taxon>
        <taxon>Rhodobacterales</taxon>
        <taxon>Paracoccaceae</taxon>
        <taxon>Cereibacter</taxon>
    </lineage>
</organism>
<dbReference type="PANTHER" id="PTHR42966:SF1">
    <property type="entry name" value="SIALIC ACID SYNTHASE"/>
    <property type="match status" value="1"/>
</dbReference>
<evidence type="ECO:0000259" key="1">
    <source>
        <dbReference type="PROSITE" id="PS50844"/>
    </source>
</evidence>
<protein>
    <submittedName>
        <fullName evidence="2">Polyhydroxyalkanoate biosynthesis repressor PhaR</fullName>
    </submittedName>
</protein>
<dbReference type="InterPro" id="IPR051690">
    <property type="entry name" value="PseI-like"/>
</dbReference>
<name>A0A2W5SBA6_CERSP</name>
<dbReference type="GO" id="GO:0016051">
    <property type="term" value="P:carbohydrate biosynthetic process"/>
    <property type="evidence" value="ECO:0007669"/>
    <property type="project" value="InterPro"/>
</dbReference>
<evidence type="ECO:0000313" key="3">
    <source>
        <dbReference type="Proteomes" id="UP000248975"/>
    </source>
</evidence>
<dbReference type="Proteomes" id="UP000248975">
    <property type="component" value="Unassembled WGS sequence"/>
</dbReference>
<gene>
    <name evidence="2" type="ORF">DI533_00010</name>
</gene>
<dbReference type="SUPFAM" id="SSF51569">
    <property type="entry name" value="Aldolase"/>
    <property type="match status" value="1"/>
</dbReference>
<proteinExistence type="predicted"/>
<dbReference type="Gene3D" id="3.90.1210.10">
    <property type="entry name" value="Antifreeze-like/N-acetylneuraminic acid synthase C-terminal domain"/>
    <property type="match status" value="1"/>
</dbReference>